<sequence>MKKISFPEPACRFNCPHFKIVGAMLNETCYCMKKGRKGKRFQKKDIKRRPPDWCPQRLKTSVCRIYGFRDALQESLDLDYRLALKLEKADWCFPMGHRYVLRHEFPLGMTAEKFYAAVQELVVDEVLNGTPVRNGELIEIDDGLAPYFFYVYNQATVLPAKVFGLKKEDHDET</sequence>
<gene>
    <name evidence="1" type="ORF">GKE90_07340</name>
</gene>
<comment type="caution">
    <text evidence="1">The sequence shown here is derived from an EMBL/GenBank/DDBJ whole genome shotgun (WGS) entry which is preliminary data.</text>
</comment>
<organism evidence="1 2">
    <name type="scientific">Flavonifractor plautii</name>
    <name type="common">Fusobacterium plautii</name>
    <dbReference type="NCBI Taxonomy" id="292800"/>
    <lineage>
        <taxon>Bacteria</taxon>
        <taxon>Bacillati</taxon>
        <taxon>Bacillota</taxon>
        <taxon>Clostridia</taxon>
        <taxon>Eubacteriales</taxon>
        <taxon>Oscillospiraceae</taxon>
        <taxon>Flavonifractor</taxon>
    </lineage>
</organism>
<accession>A0A6I2RCV4</accession>
<dbReference type="Proteomes" id="UP000429811">
    <property type="component" value="Unassembled WGS sequence"/>
</dbReference>
<dbReference type="RefSeq" id="WP_131971161.1">
    <property type="nucleotide sequence ID" value="NZ_BAABXT010000001.1"/>
</dbReference>
<reference evidence="1 2" key="1">
    <citation type="journal article" date="2019" name="Nat. Med.">
        <title>A library of human gut bacterial isolates paired with longitudinal multiomics data enables mechanistic microbiome research.</title>
        <authorList>
            <person name="Poyet M."/>
            <person name="Groussin M."/>
            <person name="Gibbons S.M."/>
            <person name="Avila-Pacheco J."/>
            <person name="Jiang X."/>
            <person name="Kearney S.M."/>
            <person name="Perrotta A.R."/>
            <person name="Berdy B."/>
            <person name="Zhao S."/>
            <person name="Lieberman T.D."/>
            <person name="Swanson P.K."/>
            <person name="Smith M."/>
            <person name="Roesemann S."/>
            <person name="Alexander J.E."/>
            <person name="Rich S.A."/>
            <person name="Livny J."/>
            <person name="Vlamakis H."/>
            <person name="Clish C."/>
            <person name="Bullock K."/>
            <person name="Deik A."/>
            <person name="Scott J."/>
            <person name="Pierce K.A."/>
            <person name="Xavier R.J."/>
            <person name="Alm E.J."/>
        </authorList>
    </citation>
    <scope>NUCLEOTIDE SEQUENCE [LARGE SCALE GENOMIC DNA]</scope>
    <source>
        <strain evidence="1 2">BIOML-A5</strain>
    </source>
</reference>
<proteinExistence type="predicted"/>
<evidence type="ECO:0000313" key="1">
    <source>
        <dbReference type="EMBL" id="MSB48515.1"/>
    </source>
</evidence>
<evidence type="ECO:0000313" key="2">
    <source>
        <dbReference type="Proteomes" id="UP000429811"/>
    </source>
</evidence>
<dbReference type="EMBL" id="WKPO01000008">
    <property type="protein sequence ID" value="MSB48515.1"/>
    <property type="molecule type" value="Genomic_DNA"/>
</dbReference>
<dbReference type="AlphaFoldDB" id="A0A6I2RCV4"/>
<protein>
    <submittedName>
        <fullName evidence="1">Uncharacterized protein</fullName>
    </submittedName>
</protein>
<name>A0A6I2RCV4_FLAPL</name>